<feature type="region of interest" description="Disordered" evidence="1">
    <location>
        <begin position="31"/>
        <end position="85"/>
    </location>
</feature>
<evidence type="ECO:0000256" key="1">
    <source>
        <dbReference type="SAM" id="MobiDB-lite"/>
    </source>
</evidence>
<dbReference type="Proteomes" id="UP000092600">
    <property type="component" value="Unassembled WGS sequence"/>
</dbReference>
<dbReference type="PANTHER" id="PTHR42896">
    <property type="entry name" value="XYLULOSE-1,5-BISPHOSPHATE (XUBP) PHOSPHATASE"/>
    <property type="match status" value="1"/>
</dbReference>
<protein>
    <submittedName>
        <fullName evidence="2">Uncharacterized protein</fullName>
    </submittedName>
</protein>
<gene>
    <name evidence="2" type="ORF">ACMD2_04702</name>
</gene>
<dbReference type="EMBL" id="LSRQ01000765">
    <property type="protein sequence ID" value="OAY80981.1"/>
    <property type="molecule type" value="Genomic_DNA"/>
</dbReference>
<dbReference type="InterPro" id="IPR044999">
    <property type="entry name" value="CbbY-like"/>
</dbReference>
<reference evidence="2 3" key="1">
    <citation type="journal article" date="2016" name="DNA Res.">
        <title>The draft genome of MD-2 pineapple using hybrid error correction of long reads.</title>
        <authorList>
            <person name="Redwan R.M."/>
            <person name="Saidin A."/>
            <person name="Kumar S.V."/>
        </authorList>
    </citation>
    <scope>NUCLEOTIDE SEQUENCE [LARGE SCALE GENOMIC DNA]</scope>
    <source>
        <strain evidence="3">cv. MD2</strain>
        <tissue evidence="2">Leaf</tissue>
    </source>
</reference>
<sequence length="160" mass="17241">MESIVAASSATRSLLLPRSLPISATANPEIAKSPFSSSLSSSPSTTPSSSSSSSASAPPWSSKKPKYPRILPPPRCSSSGSREEPVPSRDLALLFEVEGVLADVNRFGNRQAFNVDFLMSSAFQKLGLDCANWTEPIYADLVRKSGGDEERMLILFFNRV</sequence>
<comment type="caution">
    <text evidence="2">The sequence shown here is derived from an EMBL/GenBank/DDBJ whole genome shotgun (WGS) entry which is preliminary data.</text>
</comment>
<dbReference type="PANTHER" id="PTHR42896:SF3">
    <property type="entry name" value="PROTEIN, PUTATIVE, EXPRESSED-RELATED"/>
    <property type="match status" value="1"/>
</dbReference>
<proteinExistence type="predicted"/>
<accession>A0A199VVM1</accession>
<dbReference type="Gene3D" id="1.10.150.240">
    <property type="entry name" value="Putative phosphatase, domain 2"/>
    <property type="match status" value="1"/>
</dbReference>
<dbReference type="AlphaFoldDB" id="A0A199VVM1"/>
<organism evidence="2 3">
    <name type="scientific">Ananas comosus</name>
    <name type="common">Pineapple</name>
    <name type="synonym">Ananas ananas</name>
    <dbReference type="NCBI Taxonomy" id="4615"/>
    <lineage>
        <taxon>Eukaryota</taxon>
        <taxon>Viridiplantae</taxon>
        <taxon>Streptophyta</taxon>
        <taxon>Embryophyta</taxon>
        <taxon>Tracheophyta</taxon>
        <taxon>Spermatophyta</taxon>
        <taxon>Magnoliopsida</taxon>
        <taxon>Liliopsida</taxon>
        <taxon>Poales</taxon>
        <taxon>Bromeliaceae</taxon>
        <taxon>Bromelioideae</taxon>
        <taxon>Ananas</taxon>
    </lineage>
</organism>
<name>A0A199VVM1_ANACO</name>
<evidence type="ECO:0000313" key="2">
    <source>
        <dbReference type="EMBL" id="OAY80981.1"/>
    </source>
</evidence>
<feature type="compositionally biased region" description="Low complexity" evidence="1">
    <location>
        <begin position="33"/>
        <end position="62"/>
    </location>
</feature>
<dbReference type="GO" id="GO:0016787">
    <property type="term" value="F:hydrolase activity"/>
    <property type="evidence" value="ECO:0007669"/>
    <property type="project" value="InterPro"/>
</dbReference>
<dbReference type="InterPro" id="IPR023198">
    <property type="entry name" value="PGP-like_dom2"/>
</dbReference>
<evidence type="ECO:0000313" key="3">
    <source>
        <dbReference type="Proteomes" id="UP000092600"/>
    </source>
</evidence>